<evidence type="ECO:0000256" key="5">
    <source>
        <dbReference type="ARBA" id="ARBA00022759"/>
    </source>
</evidence>
<keyword evidence="4" id="KW-0479">Metal-binding</keyword>
<evidence type="ECO:0000256" key="6">
    <source>
        <dbReference type="ARBA" id="ARBA00022801"/>
    </source>
</evidence>
<feature type="non-terminal residue" evidence="17">
    <location>
        <position position="414"/>
    </location>
</feature>
<dbReference type="Gene3D" id="3.30.420.10">
    <property type="entry name" value="Ribonuclease H-like superfamily/Ribonuclease H"/>
    <property type="match status" value="1"/>
</dbReference>
<feature type="domain" description="Integrase catalytic" evidence="16">
    <location>
        <begin position="1"/>
        <end position="113"/>
    </location>
</feature>
<feature type="region of interest" description="Disordered" evidence="15">
    <location>
        <begin position="224"/>
        <end position="247"/>
    </location>
</feature>
<evidence type="ECO:0000256" key="1">
    <source>
        <dbReference type="ARBA" id="ARBA00022578"/>
    </source>
</evidence>
<keyword evidence="11" id="KW-0808">Transferase</keyword>
<evidence type="ECO:0000256" key="13">
    <source>
        <dbReference type="ARBA" id="ARBA00048173"/>
    </source>
</evidence>
<dbReference type="SUPFAM" id="SSF53098">
    <property type="entry name" value="Ribonuclease H-like"/>
    <property type="match status" value="1"/>
</dbReference>
<comment type="catalytic activity">
    <reaction evidence="14">
        <text>DNA(n) + a 2'-deoxyribonucleoside 5'-triphosphate = DNA(n+1) + diphosphate</text>
        <dbReference type="Rhea" id="RHEA:22508"/>
        <dbReference type="Rhea" id="RHEA-COMP:17339"/>
        <dbReference type="Rhea" id="RHEA-COMP:17340"/>
        <dbReference type="ChEBI" id="CHEBI:33019"/>
        <dbReference type="ChEBI" id="CHEBI:61560"/>
        <dbReference type="ChEBI" id="CHEBI:173112"/>
        <dbReference type="EC" id="2.7.7.7"/>
    </reaction>
</comment>
<reference evidence="17" key="1">
    <citation type="submission" date="2021-03" db="EMBL/GenBank/DDBJ databases">
        <title>Draft genome sequence of rust myrtle Austropuccinia psidii MF-1, a brazilian biotype.</title>
        <authorList>
            <person name="Quecine M.C."/>
            <person name="Pachon D.M.R."/>
            <person name="Bonatelli M.L."/>
            <person name="Correr F.H."/>
            <person name="Franceschini L.M."/>
            <person name="Leite T.F."/>
            <person name="Margarido G.R.A."/>
            <person name="Almeida C.A."/>
            <person name="Ferrarezi J.A."/>
            <person name="Labate C.A."/>
        </authorList>
    </citation>
    <scope>NUCLEOTIDE SEQUENCE</scope>
    <source>
        <strain evidence="17">MF-1</strain>
    </source>
</reference>
<dbReference type="OrthoDB" id="4851256at2759"/>
<gene>
    <name evidence="17" type="ORF">O181_095590</name>
</gene>
<keyword evidence="18" id="KW-1185">Reference proteome</keyword>
<comment type="caution">
    <text evidence="17">The sequence shown here is derived from an EMBL/GenBank/DDBJ whole genome shotgun (WGS) entry which is preliminary data.</text>
</comment>
<name>A0A9Q3PC70_9BASI</name>
<dbReference type="GO" id="GO:0032196">
    <property type="term" value="P:transposition"/>
    <property type="evidence" value="ECO:0007669"/>
    <property type="project" value="UniProtKB-KW"/>
</dbReference>
<evidence type="ECO:0000313" key="18">
    <source>
        <dbReference type="Proteomes" id="UP000765509"/>
    </source>
</evidence>
<dbReference type="InterPro" id="IPR057670">
    <property type="entry name" value="SH3_retrovirus"/>
</dbReference>
<dbReference type="PANTHER" id="PTHR42648:SF11">
    <property type="entry name" value="TRANSPOSON TY4-P GAG-POL POLYPROTEIN"/>
    <property type="match status" value="1"/>
</dbReference>
<evidence type="ECO:0000259" key="16">
    <source>
        <dbReference type="PROSITE" id="PS50994"/>
    </source>
</evidence>
<keyword evidence="6" id="KW-0378">Hydrolase</keyword>
<evidence type="ECO:0000256" key="7">
    <source>
        <dbReference type="ARBA" id="ARBA00022842"/>
    </source>
</evidence>
<dbReference type="InterPro" id="IPR036397">
    <property type="entry name" value="RNaseH_sf"/>
</dbReference>
<evidence type="ECO:0000256" key="8">
    <source>
        <dbReference type="ARBA" id="ARBA00022884"/>
    </source>
</evidence>
<dbReference type="GO" id="GO:0006310">
    <property type="term" value="P:DNA recombination"/>
    <property type="evidence" value="ECO:0007669"/>
    <property type="project" value="UniProtKB-KW"/>
</dbReference>
<dbReference type="Proteomes" id="UP000765509">
    <property type="component" value="Unassembled WGS sequence"/>
</dbReference>
<comment type="catalytic activity">
    <reaction evidence="13">
        <text>DNA(n) + a 2'-deoxyribonucleoside 5'-triphosphate = DNA(n+1) + diphosphate</text>
        <dbReference type="Rhea" id="RHEA:22508"/>
        <dbReference type="Rhea" id="RHEA-COMP:17339"/>
        <dbReference type="Rhea" id="RHEA-COMP:17340"/>
        <dbReference type="ChEBI" id="CHEBI:33019"/>
        <dbReference type="ChEBI" id="CHEBI:61560"/>
        <dbReference type="ChEBI" id="CHEBI:173112"/>
        <dbReference type="EC" id="2.7.7.49"/>
    </reaction>
</comment>
<organism evidence="17 18">
    <name type="scientific">Austropuccinia psidii MF-1</name>
    <dbReference type="NCBI Taxonomy" id="1389203"/>
    <lineage>
        <taxon>Eukaryota</taxon>
        <taxon>Fungi</taxon>
        <taxon>Dikarya</taxon>
        <taxon>Basidiomycota</taxon>
        <taxon>Pucciniomycotina</taxon>
        <taxon>Pucciniomycetes</taxon>
        <taxon>Pucciniales</taxon>
        <taxon>Sphaerophragmiaceae</taxon>
        <taxon>Austropuccinia</taxon>
    </lineage>
</organism>
<dbReference type="AlphaFoldDB" id="A0A9Q3PC70"/>
<dbReference type="GO" id="GO:0016787">
    <property type="term" value="F:hydrolase activity"/>
    <property type="evidence" value="ECO:0007669"/>
    <property type="project" value="UniProtKB-KW"/>
</dbReference>
<keyword evidence="12" id="KW-0233">DNA recombination</keyword>
<dbReference type="InterPro" id="IPR039537">
    <property type="entry name" value="Retrotran_Ty1/copia-like"/>
</dbReference>
<dbReference type="InterPro" id="IPR012337">
    <property type="entry name" value="RNaseH-like_sf"/>
</dbReference>
<evidence type="ECO:0000256" key="12">
    <source>
        <dbReference type="ARBA" id="ARBA00023172"/>
    </source>
</evidence>
<evidence type="ECO:0000256" key="14">
    <source>
        <dbReference type="ARBA" id="ARBA00049244"/>
    </source>
</evidence>
<dbReference type="GO" id="GO:0015074">
    <property type="term" value="P:DNA integration"/>
    <property type="evidence" value="ECO:0007669"/>
    <property type="project" value="UniProtKB-KW"/>
</dbReference>
<keyword evidence="3" id="KW-0540">Nuclease</keyword>
<dbReference type="PROSITE" id="PS50994">
    <property type="entry name" value="INTEGRASE"/>
    <property type="match status" value="1"/>
</dbReference>
<protein>
    <recommendedName>
        <fullName evidence="16">Integrase catalytic domain-containing protein</fullName>
    </recommendedName>
</protein>
<keyword evidence="7" id="KW-0460">Magnesium</keyword>
<keyword evidence="10" id="KW-0695">RNA-directed DNA polymerase</keyword>
<proteinExistence type="predicted"/>
<accession>A0A9Q3PC70</accession>
<dbReference type="GO" id="GO:0003723">
    <property type="term" value="F:RNA binding"/>
    <property type="evidence" value="ECO:0007669"/>
    <property type="project" value="UniProtKB-KW"/>
</dbReference>
<evidence type="ECO:0000256" key="11">
    <source>
        <dbReference type="ARBA" id="ARBA00022932"/>
    </source>
</evidence>
<evidence type="ECO:0000256" key="2">
    <source>
        <dbReference type="ARBA" id="ARBA00022695"/>
    </source>
</evidence>
<dbReference type="GO" id="GO:0005634">
    <property type="term" value="C:nucleus"/>
    <property type="evidence" value="ECO:0007669"/>
    <property type="project" value="UniProtKB-ARBA"/>
</dbReference>
<dbReference type="GO" id="GO:0046872">
    <property type="term" value="F:metal ion binding"/>
    <property type="evidence" value="ECO:0007669"/>
    <property type="project" value="UniProtKB-KW"/>
</dbReference>
<keyword evidence="9" id="KW-0229">DNA integration</keyword>
<dbReference type="InterPro" id="IPR001584">
    <property type="entry name" value="Integrase_cat-core"/>
</dbReference>
<dbReference type="GO" id="GO:0003887">
    <property type="term" value="F:DNA-directed DNA polymerase activity"/>
    <property type="evidence" value="ECO:0007669"/>
    <property type="project" value="UniProtKB-KW"/>
</dbReference>
<evidence type="ECO:0000256" key="3">
    <source>
        <dbReference type="ARBA" id="ARBA00022722"/>
    </source>
</evidence>
<sequence>MNFVREIKNKLGFYPSYLHSDRGGEFSSTNFITQCQNIGISLERGPADSPQTNGVAERFNQTLMIKMRCLLAQYSLPINFWDEAAHYASTIINMLPSKALGWKNPNEVLKTQDMCLEPVRKHNLLIPFGLKVFVHRHKASKISPPTDPLRFMGFEDYSDAMRFFDPITRRVVISRDYSPTALKFNYNHKAALRKDPGSLPVTAVAALIKTSDSTAIEPLFSKPESTSAELGLPQQPLHDTADNAPHDPPIIVVPKSSTQPKTTPSVKKGYAYVPHYTKAPNDVNSEVSTSNIIPKPRRKPIKTKDANFVTYMMDDENVFLNEVVPVIDAMSNPDEREKWKQAMAEEFNSLVSKNTGTLVPAPSNEKIIGGMWRLTRKKNKFGETTRYKARWVCFGNHQEHMVHYFHTYSSVARN</sequence>
<keyword evidence="2" id="KW-0548">Nucleotidyltransferase</keyword>
<dbReference type="GO" id="GO:0003964">
    <property type="term" value="F:RNA-directed DNA polymerase activity"/>
    <property type="evidence" value="ECO:0007669"/>
    <property type="project" value="UniProtKB-KW"/>
</dbReference>
<evidence type="ECO:0000256" key="9">
    <source>
        <dbReference type="ARBA" id="ARBA00022908"/>
    </source>
</evidence>
<keyword evidence="11" id="KW-0239">DNA-directed DNA polymerase</keyword>
<dbReference type="Pfam" id="PF25597">
    <property type="entry name" value="SH3_retrovirus"/>
    <property type="match status" value="1"/>
</dbReference>
<dbReference type="GO" id="GO:0004519">
    <property type="term" value="F:endonuclease activity"/>
    <property type="evidence" value="ECO:0007669"/>
    <property type="project" value="UniProtKB-KW"/>
</dbReference>
<evidence type="ECO:0000256" key="4">
    <source>
        <dbReference type="ARBA" id="ARBA00022723"/>
    </source>
</evidence>
<dbReference type="PANTHER" id="PTHR42648">
    <property type="entry name" value="TRANSPOSASE, PUTATIVE-RELATED"/>
    <property type="match status" value="1"/>
</dbReference>
<dbReference type="EMBL" id="AVOT02063032">
    <property type="protein sequence ID" value="MBW0555875.1"/>
    <property type="molecule type" value="Genomic_DNA"/>
</dbReference>
<evidence type="ECO:0000256" key="10">
    <source>
        <dbReference type="ARBA" id="ARBA00022918"/>
    </source>
</evidence>
<keyword evidence="1" id="KW-0815">Transposition</keyword>
<keyword evidence="8" id="KW-0694">RNA-binding</keyword>
<evidence type="ECO:0000256" key="15">
    <source>
        <dbReference type="SAM" id="MobiDB-lite"/>
    </source>
</evidence>
<keyword evidence="5" id="KW-0255">Endonuclease</keyword>
<evidence type="ECO:0000313" key="17">
    <source>
        <dbReference type="EMBL" id="MBW0555875.1"/>
    </source>
</evidence>